<name>A0A1J1IVQ4_9DIPT</name>
<reference evidence="1 2" key="1">
    <citation type="submission" date="2015-04" db="EMBL/GenBank/DDBJ databases">
        <authorList>
            <person name="Syromyatnikov M.Y."/>
            <person name="Popov V.N."/>
        </authorList>
    </citation>
    <scope>NUCLEOTIDE SEQUENCE [LARGE SCALE GENOMIC DNA]</scope>
</reference>
<evidence type="ECO:0000313" key="2">
    <source>
        <dbReference type="Proteomes" id="UP000183832"/>
    </source>
</evidence>
<sequence length="61" mass="6926">MIFALQGIYEDDHNTTHNTANPLMPSATAVLLIFSTQPNNGLNTRFSYDYDQCRQYQQANA</sequence>
<evidence type="ECO:0000313" key="1">
    <source>
        <dbReference type="EMBL" id="CRL04347.1"/>
    </source>
</evidence>
<dbReference type="EMBL" id="CVRI01000063">
    <property type="protein sequence ID" value="CRL04347.1"/>
    <property type="molecule type" value="Genomic_DNA"/>
</dbReference>
<dbReference type="Proteomes" id="UP000183832">
    <property type="component" value="Unassembled WGS sequence"/>
</dbReference>
<keyword evidence="2" id="KW-1185">Reference proteome</keyword>
<gene>
    <name evidence="1" type="ORF">CLUMA_CG017440</name>
</gene>
<dbReference type="AlphaFoldDB" id="A0A1J1IVQ4"/>
<proteinExistence type="predicted"/>
<organism evidence="1 2">
    <name type="scientific">Clunio marinus</name>
    <dbReference type="NCBI Taxonomy" id="568069"/>
    <lineage>
        <taxon>Eukaryota</taxon>
        <taxon>Metazoa</taxon>
        <taxon>Ecdysozoa</taxon>
        <taxon>Arthropoda</taxon>
        <taxon>Hexapoda</taxon>
        <taxon>Insecta</taxon>
        <taxon>Pterygota</taxon>
        <taxon>Neoptera</taxon>
        <taxon>Endopterygota</taxon>
        <taxon>Diptera</taxon>
        <taxon>Nematocera</taxon>
        <taxon>Chironomoidea</taxon>
        <taxon>Chironomidae</taxon>
        <taxon>Clunio</taxon>
    </lineage>
</organism>
<accession>A0A1J1IVQ4</accession>
<protein>
    <submittedName>
        <fullName evidence="1">CLUMA_CG017440, isoform A</fullName>
    </submittedName>
</protein>